<evidence type="ECO:0000256" key="3">
    <source>
        <dbReference type="ARBA" id="ARBA00022691"/>
    </source>
</evidence>
<evidence type="ECO:0000256" key="2">
    <source>
        <dbReference type="ARBA" id="ARBA00022679"/>
    </source>
</evidence>
<comment type="caution">
    <text evidence="4">The sequence shown here is derived from an EMBL/GenBank/DDBJ whole genome shotgun (WGS) entry which is preliminary data.</text>
</comment>
<dbReference type="STRING" id="1703779.AMJ83_08790"/>
<dbReference type="GO" id="GO:0008171">
    <property type="term" value="F:O-methyltransferase activity"/>
    <property type="evidence" value="ECO:0007669"/>
    <property type="project" value="InterPro"/>
</dbReference>
<gene>
    <name evidence="4" type="ORF">AMJ83_08790</name>
</gene>
<accession>A0A0S8FT58</accession>
<protein>
    <submittedName>
        <fullName evidence="4">Methyltransferase</fullName>
    </submittedName>
</protein>
<name>A0A0S8FT58_UNCW3</name>
<dbReference type="PANTHER" id="PTHR43167">
    <property type="entry name" value="PUTATIVE (AFU_ORTHOLOGUE AFUA_6G01830)-RELATED"/>
    <property type="match status" value="1"/>
</dbReference>
<dbReference type="AlphaFoldDB" id="A0A0S8FT58"/>
<sequence length="184" mass="20884">MIYLENLDKQHRRKNTPSHIRLRQVPRETGKFLALLATMAPDGEYLEIGTSGGYSTLWLSLACRRLGRKLTTFEILSEKADIARDTLRLAKIEDCVELIQGDARKYLDDYKKIAFCFLDAEKDVYAECYEKIVPNMVVDGILVADNVISHKEILEKMVDSVLHDNRVDAVVIPIGSGELVCVKR</sequence>
<keyword evidence="3" id="KW-0949">S-adenosyl-L-methionine</keyword>
<keyword evidence="1 4" id="KW-0489">Methyltransferase</keyword>
<dbReference type="PROSITE" id="PS51682">
    <property type="entry name" value="SAM_OMT_I"/>
    <property type="match status" value="1"/>
</dbReference>
<reference evidence="4 5" key="1">
    <citation type="journal article" date="2015" name="Microbiome">
        <title>Genomic resolution of linkages in carbon, nitrogen, and sulfur cycling among widespread estuary sediment bacteria.</title>
        <authorList>
            <person name="Baker B.J."/>
            <person name="Lazar C.S."/>
            <person name="Teske A.P."/>
            <person name="Dick G.J."/>
        </authorList>
    </citation>
    <scope>NUCLEOTIDE SEQUENCE [LARGE SCALE GENOMIC DNA]</scope>
    <source>
        <strain evidence="4">SM23_42</strain>
    </source>
</reference>
<dbReference type="InterPro" id="IPR029063">
    <property type="entry name" value="SAM-dependent_MTases_sf"/>
</dbReference>
<evidence type="ECO:0000313" key="5">
    <source>
        <dbReference type="Proteomes" id="UP000051373"/>
    </source>
</evidence>
<dbReference type="EMBL" id="LJUJ01000021">
    <property type="protein sequence ID" value="KPK62971.1"/>
    <property type="molecule type" value="Genomic_DNA"/>
</dbReference>
<dbReference type="GO" id="GO:0032259">
    <property type="term" value="P:methylation"/>
    <property type="evidence" value="ECO:0007669"/>
    <property type="project" value="UniProtKB-KW"/>
</dbReference>
<dbReference type="SUPFAM" id="SSF53335">
    <property type="entry name" value="S-adenosyl-L-methionine-dependent methyltransferases"/>
    <property type="match status" value="1"/>
</dbReference>
<organism evidence="4 5">
    <name type="scientific">candidate division WOR_3 bacterium SM23_42</name>
    <dbReference type="NCBI Taxonomy" id="1703779"/>
    <lineage>
        <taxon>Bacteria</taxon>
        <taxon>Bacteria division WOR-3</taxon>
    </lineage>
</organism>
<dbReference type="PANTHER" id="PTHR43167:SF1">
    <property type="entry name" value="PUTATIVE (AFU_ORTHOLOGUE AFUA_6G01830)-RELATED"/>
    <property type="match status" value="1"/>
</dbReference>
<dbReference type="Pfam" id="PF01596">
    <property type="entry name" value="Methyltransf_3"/>
    <property type="match status" value="1"/>
</dbReference>
<dbReference type="InterPro" id="IPR002935">
    <property type="entry name" value="SAM_O-MeTrfase"/>
</dbReference>
<proteinExistence type="predicted"/>
<keyword evidence="2 4" id="KW-0808">Transferase</keyword>
<evidence type="ECO:0000313" key="4">
    <source>
        <dbReference type="EMBL" id="KPK62971.1"/>
    </source>
</evidence>
<evidence type="ECO:0000256" key="1">
    <source>
        <dbReference type="ARBA" id="ARBA00022603"/>
    </source>
</evidence>
<dbReference type="Gene3D" id="3.40.50.150">
    <property type="entry name" value="Vaccinia Virus protein VP39"/>
    <property type="match status" value="1"/>
</dbReference>
<dbReference type="Proteomes" id="UP000051373">
    <property type="component" value="Unassembled WGS sequence"/>
</dbReference>